<organism evidence="1 2">
    <name type="scientific">Paenibacillus albilobatus</name>
    <dbReference type="NCBI Taxonomy" id="2716884"/>
    <lineage>
        <taxon>Bacteria</taxon>
        <taxon>Bacillati</taxon>
        <taxon>Bacillota</taxon>
        <taxon>Bacilli</taxon>
        <taxon>Bacillales</taxon>
        <taxon>Paenibacillaceae</taxon>
        <taxon>Paenibacillus</taxon>
    </lineage>
</organism>
<gene>
    <name evidence="1" type="ORF">J2TS6_01550</name>
</gene>
<dbReference type="Proteomes" id="UP000679779">
    <property type="component" value="Unassembled WGS sequence"/>
</dbReference>
<dbReference type="AlphaFoldDB" id="A0A919XAS4"/>
<reference evidence="1" key="1">
    <citation type="submission" date="2021-03" db="EMBL/GenBank/DDBJ databases">
        <title>Antimicrobial resistance genes in bacteria isolated from Japanese honey, and their potential for conferring macrolide and lincosamide resistance in the American foulbrood pathogen Paenibacillus larvae.</title>
        <authorList>
            <person name="Okamoto M."/>
            <person name="Kumagai M."/>
            <person name="Kanamori H."/>
            <person name="Takamatsu D."/>
        </authorList>
    </citation>
    <scope>NUCLEOTIDE SEQUENCE</scope>
    <source>
        <strain evidence="1">J2TS6</strain>
    </source>
</reference>
<name>A0A919XAS4_9BACL</name>
<dbReference type="RefSeq" id="WP_160041905.1">
    <property type="nucleotide sequence ID" value="NZ_BORQ01000001.1"/>
</dbReference>
<accession>A0A919XAS4</accession>
<protein>
    <submittedName>
        <fullName evidence="1">Uncharacterized protein</fullName>
    </submittedName>
</protein>
<proteinExistence type="predicted"/>
<dbReference type="EMBL" id="BORQ01000001">
    <property type="protein sequence ID" value="GIO29014.1"/>
    <property type="molecule type" value="Genomic_DNA"/>
</dbReference>
<sequence>MNNKRATILWSEALELFAEIENMDLTDFLHGLVEIVKSNHEAINQILNSGRSKKDYKFSENEIYFFQFITTIDPEMFVIGSTGDNFNSIVGSYISREPKSEFEILRRISNLVKDIITFTSAEVCPQCKSDHLRIFTDINSERLYRHCESCFFTDTDDEEFQKQEVLIPANITSLKRAGYLE</sequence>
<evidence type="ECO:0000313" key="2">
    <source>
        <dbReference type="Proteomes" id="UP000679779"/>
    </source>
</evidence>
<comment type="caution">
    <text evidence="1">The sequence shown here is derived from an EMBL/GenBank/DDBJ whole genome shotgun (WGS) entry which is preliminary data.</text>
</comment>
<keyword evidence="2" id="KW-1185">Reference proteome</keyword>
<evidence type="ECO:0000313" key="1">
    <source>
        <dbReference type="EMBL" id="GIO29014.1"/>
    </source>
</evidence>